<accession>A0A1Q8YIM2</accession>
<organism evidence="1 2">
    <name type="scientific">Rhodoferax antarcticus ANT.BR</name>
    <dbReference type="NCBI Taxonomy" id="1111071"/>
    <lineage>
        <taxon>Bacteria</taxon>
        <taxon>Pseudomonadati</taxon>
        <taxon>Pseudomonadota</taxon>
        <taxon>Betaproteobacteria</taxon>
        <taxon>Burkholderiales</taxon>
        <taxon>Comamonadaceae</taxon>
        <taxon>Rhodoferax</taxon>
    </lineage>
</organism>
<name>A0A1Q8YIM2_9BURK</name>
<evidence type="ECO:0000313" key="2">
    <source>
        <dbReference type="Proteomes" id="UP000185911"/>
    </source>
</evidence>
<sequence length="54" mass="6175">MYLKARALTGKQLSLQIQNISRPFCLLHRSTHFALRATLSWLGRALLVLPLPIF</sequence>
<dbReference type="AlphaFoldDB" id="A0A1Q8YIM2"/>
<protein>
    <submittedName>
        <fullName evidence="1">Uncharacterized protein</fullName>
    </submittedName>
</protein>
<dbReference type="EMBL" id="MSYM01000007">
    <property type="protein sequence ID" value="OLP07862.1"/>
    <property type="molecule type" value="Genomic_DNA"/>
</dbReference>
<keyword evidence="2" id="KW-1185">Reference proteome</keyword>
<evidence type="ECO:0000313" key="1">
    <source>
        <dbReference type="EMBL" id="OLP07862.1"/>
    </source>
</evidence>
<dbReference type="Proteomes" id="UP000185911">
    <property type="component" value="Unassembled WGS sequence"/>
</dbReference>
<reference evidence="1 2" key="1">
    <citation type="submission" date="2017-01" db="EMBL/GenBank/DDBJ databases">
        <title>Genome sequence of Rhodoferax antarcticus ANT.BR, a psychrophilic purple nonsulfur bacterium from an Antarctic microbial mat.</title>
        <authorList>
            <person name="Baker J."/>
            <person name="Riester C."/>
            <person name="Skinner B."/>
            <person name="Newell A."/>
            <person name="Swingley W."/>
            <person name="Madigan M."/>
            <person name="Jung D."/>
            <person name="Asao M."/>
            <person name="Chen M."/>
            <person name="Loughlin P."/>
            <person name="Pan H."/>
            <person name="Lin S."/>
            <person name="Li N."/>
            <person name="Shaw J."/>
            <person name="Prado M."/>
            <person name="Sherman C."/>
            <person name="Li X."/>
            <person name="Tang J."/>
            <person name="Blankenship R."/>
            <person name="Zhao T."/>
            <person name="Touchman J."/>
            <person name="Sattley M."/>
        </authorList>
    </citation>
    <scope>NUCLEOTIDE SEQUENCE [LARGE SCALE GENOMIC DNA]</scope>
    <source>
        <strain evidence="1 2">ANT.BR</strain>
    </source>
</reference>
<proteinExistence type="predicted"/>
<gene>
    <name evidence="1" type="ORF">BLL52_0959</name>
</gene>
<comment type="caution">
    <text evidence="1">The sequence shown here is derived from an EMBL/GenBank/DDBJ whole genome shotgun (WGS) entry which is preliminary data.</text>
</comment>